<dbReference type="CDD" id="cd13603">
    <property type="entry name" value="PBP2_TRAP_Siap_TeaA_like"/>
    <property type="match status" value="1"/>
</dbReference>
<dbReference type="Proteomes" id="UP000276349">
    <property type="component" value="Unassembled WGS sequence"/>
</dbReference>
<dbReference type="Gene3D" id="3.40.190.170">
    <property type="entry name" value="Bacterial extracellular solute-binding protein, family 7"/>
    <property type="match status" value="1"/>
</dbReference>
<evidence type="ECO:0000256" key="1">
    <source>
        <dbReference type="ARBA" id="ARBA00009023"/>
    </source>
</evidence>
<name>A0A431UUZ4_9BACI</name>
<comment type="caution">
    <text evidence="4">The sequence shown here is derived from an EMBL/GenBank/DDBJ whole genome shotgun (WGS) entry which is preliminary data.</text>
</comment>
<dbReference type="Pfam" id="PF03480">
    <property type="entry name" value="DctP"/>
    <property type="match status" value="1"/>
</dbReference>
<dbReference type="NCBIfam" id="NF037995">
    <property type="entry name" value="TRAP_S1"/>
    <property type="match status" value="1"/>
</dbReference>
<gene>
    <name evidence="4" type="ORF">EKG35_06135</name>
</gene>
<comment type="similarity">
    <text evidence="1">Belongs to the bacterial solute-binding protein 7 family.</text>
</comment>
<dbReference type="PIRSF" id="PIRSF006470">
    <property type="entry name" value="DctB"/>
    <property type="match status" value="1"/>
</dbReference>
<evidence type="ECO:0000256" key="3">
    <source>
        <dbReference type="ARBA" id="ARBA00022729"/>
    </source>
</evidence>
<dbReference type="NCBIfam" id="TIGR00787">
    <property type="entry name" value="dctP"/>
    <property type="match status" value="1"/>
</dbReference>
<dbReference type="OrthoDB" id="9776801at2"/>
<proteinExistence type="inferred from homology"/>
<dbReference type="EMBL" id="RXNR01000012">
    <property type="protein sequence ID" value="RTQ94353.1"/>
    <property type="molecule type" value="Genomic_DNA"/>
</dbReference>
<keyword evidence="3" id="KW-0732">Signal</keyword>
<organism evidence="4 5">
    <name type="scientific">Lysinibacillus telephonicus</name>
    <dbReference type="NCBI Taxonomy" id="1714840"/>
    <lineage>
        <taxon>Bacteria</taxon>
        <taxon>Bacillati</taxon>
        <taxon>Bacillota</taxon>
        <taxon>Bacilli</taxon>
        <taxon>Bacillales</taxon>
        <taxon>Bacillaceae</taxon>
        <taxon>Lysinibacillus</taxon>
    </lineage>
</organism>
<dbReference type="PANTHER" id="PTHR33376:SF7">
    <property type="entry name" value="C4-DICARBOXYLATE-BINDING PROTEIN DCTB"/>
    <property type="match status" value="1"/>
</dbReference>
<evidence type="ECO:0000313" key="5">
    <source>
        <dbReference type="Proteomes" id="UP000276349"/>
    </source>
</evidence>
<dbReference type="GO" id="GO:0055085">
    <property type="term" value="P:transmembrane transport"/>
    <property type="evidence" value="ECO:0007669"/>
    <property type="project" value="InterPro"/>
</dbReference>
<accession>A0A431UUZ4</accession>
<sequence length="308" mass="34296">MSITFSHNQPIGSPEDVGAEAFKSYVEEKSGGKITVDIFPASQLGSLREQVESTQIGEINITMQPASVITPFVDDIKIVDLPYLLPTETEKMYQVLDGEVGQEILGTLEQGGFKGLGYWPGGYKLISTKDAEIHSPSDLEGLKIRVMESPLLISQYEAWGAAAIPMAYAEVYNGLQQGIVDGQENPLQTIYLNNYHEVQGFVMDTKHGAMTYILMANQSWFEGLSEDTQKLILEAEEHGRTEARNNLIATEEEYRQNIIDSGTVYYELTDEEIAVFKNVSEATYSELYGAGDQPELLEKFKQVINELN</sequence>
<dbReference type="GO" id="GO:0030288">
    <property type="term" value="C:outer membrane-bounded periplasmic space"/>
    <property type="evidence" value="ECO:0007669"/>
    <property type="project" value="InterPro"/>
</dbReference>
<dbReference type="InterPro" id="IPR018389">
    <property type="entry name" value="DctP_fam"/>
</dbReference>
<keyword evidence="5" id="KW-1185">Reference proteome</keyword>
<dbReference type="InterPro" id="IPR038404">
    <property type="entry name" value="TRAP_DctP_sf"/>
</dbReference>
<reference evidence="4 5" key="1">
    <citation type="submission" date="2018-12" db="EMBL/GenBank/DDBJ databases">
        <authorList>
            <person name="Yu L."/>
        </authorList>
    </citation>
    <scope>NUCLEOTIDE SEQUENCE [LARGE SCALE GENOMIC DNA]</scope>
    <source>
        <strain evidence="4 5">S5H2222</strain>
    </source>
</reference>
<evidence type="ECO:0000256" key="2">
    <source>
        <dbReference type="ARBA" id="ARBA00022448"/>
    </source>
</evidence>
<protein>
    <submittedName>
        <fullName evidence="4">TRAP transporter substrate-binding protein</fullName>
    </submittedName>
</protein>
<dbReference type="AlphaFoldDB" id="A0A431UUZ4"/>
<dbReference type="InterPro" id="IPR004682">
    <property type="entry name" value="TRAP_DctP"/>
</dbReference>
<keyword evidence="2" id="KW-0813">Transport</keyword>
<evidence type="ECO:0000313" key="4">
    <source>
        <dbReference type="EMBL" id="RTQ94353.1"/>
    </source>
</evidence>
<dbReference type="PANTHER" id="PTHR33376">
    <property type="match status" value="1"/>
</dbReference>